<dbReference type="PANTHER" id="PTHR37708:SF2">
    <property type="entry name" value="HOMEOBOX HOX-B3-LIKE PROTEIN"/>
    <property type="match status" value="1"/>
</dbReference>
<evidence type="ECO:0000313" key="3">
    <source>
        <dbReference type="Proteomes" id="UP001327560"/>
    </source>
</evidence>
<name>A0AAQ3L0F5_9LILI</name>
<evidence type="ECO:0000256" key="1">
    <source>
        <dbReference type="SAM" id="MobiDB-lite"/>
    </source>
</evidence>
<dbReference type="EMBL" id="CP136898">
    <property type="protein sequence ID" value="WOL18483.1"/>
    <property type="molecule type" value="Genomic_DNA"/>
</dbReference>
<feature type="region of interest" description="Disordered" evidence="1">
    <location>
        <begin position="56"/>
        <end position="100"/>
    </location>
</feature>
<dbReference type="PANTHER" id="PTHR37708">
    <property type="entry name" value="HOMEOBOX HOX-B3-LIKE PROTEIN"/>
    <property type="match status" value="1"/>
</dbReference>
<sequence length="154" mass="16660">MADPSTHRLLRQISSNSLYAPLPMRRGPNYSAYAELRDRKLRRRRAGMVDLVLATPKKKTAPSSLRSSMPVFSFPSAKENRKPKGASMTPSPPPPSVSRAAANRLGSISACKTQDKNRFAGGRGGIGVRKSYACLTELKDLSAVTSKASAPWMG</sequence>
<proteinExistence type="predicted"/>
<protein>
    <submittedName>
        <fullName evidence="2">Uncharacterized protein</fullName>
    </submittedName>
</protein>
<gene>
    <name evidence="2" type="ORF">Cni_G27279</name>
</gene>
<organism evidence="2 3">
    <name type="scientific">Canna indica</name>
    <name type="common">Indian-shot</name>
    <dbReference type="NCBI Taxonomy" id="4628"/>
    <lineage>
        <taxon>Eukaryota</taxon>
        <taxon>Viridiplantae</taxon>
        <taxon>Streptophyta</taxon>
        <taxon>Embryophyta</taxon>
        <taxon>Tracheophyta</taxon>
        <taxon>Spermatophyta</taxon>
        <taxon>Magnoliopsida</taxon>
        <taxon>Liliopsida</taxon>
        <taxon>Zingiberales</taxon>
        <taxon>Cannaceae</taxon>
        <taxon>Canna</taxon>
    </lineage>
</organism>
<dbReference type="Proteomes" id="UP001327560">
    <property type="component" value="Chromosome 9"/>
</dbReference>
<evidence type="ECO:0000313" key="2">
    <source>
        <dbReference type="EMBL" id="WOL18483.1"/>
    </source>
</evidence>
<keyword evidence="3" id="KW-1185">Reference proteome</keyword>
<reference evidence="2 3" key="1">
    <citation type="submission" date="2023-10" db="EMBL/GenBank/DDBJ databases">
        <title>Chromosome-scale genome assembly provides insights into flower coloration mechanisms of Canna indica.</title>
        <authorList>
            <person name="Li C."/>
        </authorList>
    </citation>
    <scope>NUCLEOTIDE SEQUENCE [LARGE SCALE GENOMIC DNA]</scope>
    <source>
        <tissue evidence="2">Flower</tissue>
    </source>
</reference>
<accession>A0AAQ3L0F5</accession>
<dbReference type="AlphaFoldDB" id="A0AAQ3L0F5"/>